<feature type="non-terminal residue" evidence="2">
    <location>
        <position position="1163"/>
    </location>
</feature>
<dbReference type="EMBL" id="JARJLG010000113">
    <property type="protein sequence ID" value="KAJ7743264.1"/>
    <property type="molecule type" value="Genomic_DNA"/>
</dbReference>
<dbReference type="InterPro" id="IPR012344">
    <property type="entry name" value="Matrix_HIV/RSV_N"/>
</dbReference>
<keyword evidence="3" id="KW-1185">Reference proteome</keyword>
<feature type="domain" description="CHAT" evidence="1">
    <location>
        <begin position="893"/>
        <end position="1162"/>
    </location>
</feature>
<dbReference type="Gene3D" id="1.10.150.90">
    <property type="entry name" value="Immunodeficiency lentiviruses, gag gene matrix protein p17"/>
    <property type="match status" value="1"/>
</dbReference>
<gene>
    <name evidence="2" type="ORF">DFH07DRAFT_749981</name>
</gene>
<reference evidence="2" key="1">
    <citation type="submission" date="2023-03" db="EMBL/GenBank/DDBJ databases">
        <title>Massive genome expansion in bonnet fungi (Mycena s.s.) driven by repeated elements and novel gene families across ecological guilds.</title>
        <authorList>
            <consortium name="Lawrence Berkeley National Laboratory"/>
            <person name="Harder C.B."/>
            <person name="Miyauchi S."/>
            <person name="Viragh M."/>
            <person name="Kuo A."/>
            <person name="Thoen E."/>
            <person name="Andreopoulos B."/>
            <person name="Lu D."/>
            <person name="Skrede I."/>
            <person name="Drula E."/>
            <person name="Henrissat B."/>
            <person name="Morin E."/>
            <person name="Kohler A."/>
            <person name="Barry K."/>
            <person name="LaButti K."/>
            <person name="Morin E."/>
            <person name="Salamov A."/>
            <person name="Lipzen A."/>
            <person name="Mereny Z."/>
            <person name="Hegedus B."/>
            <person name="Baldrian P."/>
            <person name="Stursova M."/>
            <person name="Weitz H."/>
            <person name="Taylor A."/>
            <person name="Grigoriev I.V."/>
            <person name="Nagy L.G."/>
            <person name="Martin F."/>
            <person name="Kauserud H."/>
        </authorList>
    </citation>
    <scope>NUCLEOTIDE SEQUENCE</scope>
    <source>
        <strain evidence="2">CBHHK188m</strain>
    </source>
</reference>
<dbReference type="AlphaFoldDB" id="A0AAD7N2V7"/>
<evidence type="ECO:0000313" key="3">
    <source>
        <dbReference type="Proteomes" id="UP001215280"/>
    </source>
</evidence>
<proteinExistence type="predicted"/>
<sequence>ISEEIENLKHLIEQATHGHPDLPGHLMKLGEAFTRRYTSSGNLDDLESALQNTKQAVDITPVDHPERPGCLRSLTASFVIRYQRLGDLKDITGALKTSREALDLIKTDHPDRAAYLQDVAESFGIRYQRLGNLTDLEETIQKGQEALDMVQKGHPDRASYLQTLAVSFSERYDRLGDLEDLQAALKWAQESVALTPTDNPNRAGHLQNLAVSSRDRYQRLGDPNDVETAIQSDKESLVLTPTDHLDRAGCLQSLSMSLKQRYWRVGDPRDLDEALQCDQEAVDLTPRDHFDRAGRLQGLATSLTNRYQLLGNLEDLEAALQSDQEALELTPVDDPDRARQLHNLGRTFGIFFERLGNVKDLQKSLKMEAEALDLTPPDHPDRPKFLQSFAQSLRARYQRFGQLEDLEETVQKMQEAVDMTPENHPDRGQYLQGLGVAFSGRYQRLGDLKDLYAALRSGEEVVGLTPLGHPDRAGLLQSHAINLGYRYQRFGDLKDLEEALEKSQSAVDQTPSDHPDKAQYLHSLAVSFGNRYWKLRDLKDLEAFLQRTQESLDLTPLDHPARAERLHMLAMSLTDNYDRLKNQKHFEVALQKEQEALKLTSAGNPDRVKYMQSLAWIFSCRLRKTGKHMDAVHRWYSDSFQLQTPSDPEPSWKAALNWAAFSIQFEPQYCVPAYSAAFRLLPEILWLGHSIPVRQDAIRRLNIADIASRATWTCISLSNLVCAVEIIEQGLGTTFQQMLQLKSDVDGLPAKEAEILQNLSLELYNGTAADPRKAARQRNSLLEDIRKQPDLKYFLLPKPYSALSHASQGGPVVILNSYKDGCDGIVIPNYTSDPVHVPLPNVTLDLLESQQVILKQLLDRCNVRTRGESVSTRLFGGPEGFFSKTTKDCFSDLLTWLWTHVVDPVYGVLQSLGIHSGRLWWLPTGLFTGLPLHACPPKDEFIHSYTATLSSLLDSYAKKVTHTVPELGVVGVTHTGPGRMKYLAGVEKEVQRISSVVRTPNLQCLEGEQATPDAVKVQLQHCSWVHFACHGKQDLVEPRKSCLLLHGGVLELDTILKMPLSNSEFVFLAACQTAMGDTDLINESFHLGGGFIAAGFKGAVGTLWSMDDADGPLVAETFYTHLYRNSGQPQVGEAAEALQLAVKDLKARDVPYERWIPFIHMGL</sequence>
<dbReference type="SUPFAM" id="SSF81901">
    <property type="entry name" value="HCP-like"/>
    <property type="match status" value="1"/>
</dbReference>
<dbReference type="PANTHER" id="PTHR19959:SF119">
    <property type="entry name" value="FUNGAL LIPASE-LIKE DOMAIN-CONTAINING PROTEIN"/>
    <property type="match status" value="1"/>
</dbReference>
<dbReference type="Pfam" id="PF12770">
    <property type="entry name" value="CHAT"/>
    <property type="match status" value="1"/>
</dbReference>
<organism evidence="2 3">
    <name type="scientific">Mycena maculata</name>
    <dbReference type="NCBI Taxonomy" id="230809"/>
    <lineage>
        <taxon>Eukaryota</taxon>
        <taxon>Fungi</taxon>
        <taxon>Dikarya</taxon>
        <taxon>Basidiomycota</taxon>
        <taxon>Agaricomycotina</taxon>
        <taxon>Agaricomycetes</taxon>
        <taxon>Agaricomycetidae</taxon>
        <taxon>Agaricales</taxon>
        <taxon>Marasmiineae</taxon>
        <taxon>Mycenaceae</taxon>
        <taxon>Mycena</taxon>
    </lineage>
</organism>
<accession>A0AAD7N2V7</accession>
<name>A0AAD7N2V7_9AGAR</name>
<protein>
    <submittedName>
        <fullName evidence="2">CHAT domain-containing protein</fullName>
    </submittedName>
</protein>
<evidence type="ECO:0000259" key="1">
    <source>
        <dbReference type="Pfam" id="PF12770"/>
    </source>
</evidence>
<comment type="caution">
    <text evidence="2">The sequence shown here is derived from an EMBL/GenBank/DDBJ whole genome shotgun (WGS) entry which is preliminary data.</text>
</comment>
<dbReference type="InterPro" id="IPR024983">
    <property type="entry name" value="CHAT_dom"/>
</dbReference>
<dbReference type="PANTHER" id="PTHR19959">
    <property type="entry name" value="KINESIN LIGHT CHAIN"/>
    <property type="match status" value="1"/>
</dbReference>
<dbReference type="Proteomes" id="UP001215280">
    <property type="component" value="Unassembled WGS sequence"/>
</dbReference>
<dbReference type="InterPro" id="IPR011990">
    <property type="entry name" value="TPR-like_helical_dom_sf"/>
</dbReference>
<evidence type="ECO:0000313" key="2">
    <source>
        <dbReference type="EMBL" id="KAJ7743264.1"/>
    </source>
</evidence>
<dbReference type="Gene3D" id="1.25.40.10">
    <property type="entry name" value="Tetratricopeptide repeat domain"/>
    <property type="match status" value="3"/>
</dbReference>